<evidence type="ECO:0000313" key="5">
    <source>
        <dbReference type="Proteomes" id="UP001231189"/>
    </source>
</evidence>
<feature type="coiled-coil region" evidence="1">
    <location>
        <begin position="12"/>
        <end position="57"/>
    </location>
</feature>
<feature type="region of interest" description="Disordered" evidence="2">
    <location>
        <begin position="308"/>
        <end position="337"/>
    </location>
</feature>
<protein>
    <recommendedName>
        <fullName evidence="3">Reverse transcriptase Ty1/copia-type domain-containing protein</fullName>
    </recommendedName>
</protein>
<organism evidence="4 5">
    <name type="scientific">Lolium multiflorum</name>
    <name type="common">Italian ryegrass</name>
    <name type="synonym">Lolium perenne subsp. multiflorum</name>
    <dbReference type="NCBI Taxonomy" id="4521"/>
    <lineage>
        <taxon>Eukaryota</taxon>
        <taxon>Viridiplantae</taxon>
        <taxon>Streptophyta</taxon>
        <taxon>Embryophyta</taxon>
        <taxon>Tracheophyta</taxon>
        <taxon>Spermatophyta</taxon>
        <taxon>Magnoliopsida</taxon>
        <taxon>Liliopsida</taxon>
        <taxon>Poales</taxon>
        <taxon>Poaceae</taxon>
        <taxon>BOP clade</taxon>
        <taxon>Pooideae</taxon>
        <taxon>Poodae</taxon>
        <taxon>Poeae</taxon>
        <taxon>Poeae Chloroplast Group 2 (Poeae type)</taxon>
        <taxon>Loliodinae</taxon>
        <taxon>Loliinae</taxon>
        <taxon>Lolium</taxon>
    </lineage>
</organism>
<evidence type="ECO:0000313" key="4">
    <source>
        <dbReference type="EMBL" id="KAK1652433.1"/>
    </source>
</evidence>
<dbReference type="InterPro" id="IPR013103">
    <property type="entry name" value="RVT_2"/>
</dbReference>
<dbReference type="Pfam" id="PF07727">
    <property type="entry name" value="RVT_2"/>
    <property type="match status" value="1"/>
</dbReference>
<dbReference type="AlphaFoldDB" id="A0AAD8SIZ8"/>
<keyword evidence="1" id="KW-0175">Coiled coil</keyword>
<gene>
    <name evidence="4" type="ORF">QYE76_070238</name>
</gene>
<evidence type="ECO:0000259" key="3">
    <source>
        <dbReference type="Pfam" id="PF07727"/>
    </source>
</evidence>
<feature type="domain" description="Reverse transcriptase Ty1/copia-type" evidence="3">
    <location>
        <begin position="402"/>
        <end position="447"/>
    </location>
</feature>
<evidence type="ECO:0000256" key="2">
    <source>
        <dbReference type="SAM" id="MobiDB-lite"/>
    </source>
</evidence>
<keyword evidence="5" id="KW-1185">Reference proteome</keyword>
<dbReference type="Proteomes" id="UP001231189">
    <property type="component" value="Unassembled WGS sequence"/>
</dbReference>
<proteinExistence type="predicted"/>
<evidence type="ECO:0000256" key="1">
    <source>
        <dbReference type="SAM" id="Coils"/>
    </source>
</evidence>
<reference evidence="4" key="1">
    <citation type="submission" date="2023-07" db="EMBL/GenBank/DDBJ databases">
        <title>A chromosome-level genome assembly of Lolium multiflorum.</title>
        <authorList>
            <person name="Chen Y."/>
            <person name="Copetti D."/>
            <person name="Kolliker R."/>
            <person name="Studer B."/>
        </authorList>
    </citation>
    <scope>NUCLEOTIDE SEQUENCE</scope>
    <source>
        <strain evidence="4">02402/16</strain>
        <tissue evidence="4">Leaf</tissue>
    </source>
</reference>
<accession>A0AAD8SIZ8</accession>
<comment type="caution">
    <text evidence="4">The sequence shown here is derived from an EMBL/GenBank/DDBJ whole genome shotgun (WGS) entry which is preliminary data.</text>
</comment>
<name>A0AAD8SIZ8_LOLMU</name>
<dbReference type="EMBL" id="JAUUTY010000004">
    <property type="protein sequence ID" value="KAK1652433.1"/>
    <property type="molecule type" value="Genomic_DNA"/>
</dbReference>
<sequence length="450" mass="52124">MKGDTKIHVGALLAQLGAAQDLIEKREKLEREAAYELANLKEELDDERNLRMSLEASVIVLEDKNEAIVSRLTKDRDHALELVGDLKKKMLLLEEANKAKDDEDPDSSHDELVDQVTSLRRHNALLLEVNALQEEALDEYYRLFKEKTSCCNHEEEIAALEITKAKLLSLSSKQEESLEECLRMSKEKDTCCDHEEQIAALKRREAKLMEINSMQEETLKEYFPLSKDRACCTHESDIAKMENDKRLLMKLNALQEEALMEHFRVNKAKEVQVFDICHPHPEHEDEVNRLKAKVDRLQVQAKYLEGIIEAKDEGQEDSQEPSPQADTRREDPTTRHLRLKSHSLQNIIGDLKRNVTTRRQLANFCAHHAFVSRVEPLKVDDALKDPDWLNAMQEELNNFKRNDVWTLMKRPDHCRNVIGTKWIFKNKQDESGTVIRNKARLVAQGYFTRV</sequence>